<name>A0A183UN06_TOXCA</name>
<evidence type="ECO:0000313" key="2">
    <source>
        <dbReference type="Proteomes" id="UP000050794"/>
    </source>
</evidence>
<reference evidence="1 2" key="2">
    <citation type="submission" date="2018-11" db="EMBL/GenBank/DDBJ databases">
        <authorList>
            <consortium name="Pathogen Informatics"/>
        </authorList>
    </citation>
    <scope>NUCLEOTIDE SEQUENCE [LARGE SCALE GENOMIC DNA]</scope>
</reference>
<organism evidence="2 3">
    <name type="scientific">Toxocara canis</name>
    <name type="common">Canine roundworm</name>
    <dbReference type="NCBI Taxonomy" id="6265"/>
    <lineage>
        <taxon>Eukaryota</taxon>
        <taxon>Metazoa</taxon>
        <taxon>Ecdysozoa</taxon>
        <taxon>Nematoda</taxon>
        <taxon>Chromadorea</taxon>
        <taxon>Rhabditida</taxon>
        <taxon>Spirurina</taxon>
        <taxon>Ascaridomorpha</taxon>
        <taxon>Ascaridoidea</taxon>
        <taxon>Toxocaridae</taxon>
        <taxon>Toxocara</taxon>
    </lineage>
</organism>
<evidence type="ECO:0000313" key="3">
    <source>
        <dbReference type="WBParaSite" id="TCNE_0000987601-mRNA-1"/>
    </source>
</evidence>
<evidence type="ECO:0000313" key="1">
    <source>
        <dbReference type="EMBL" id="VDM41197.1"/>
    </source>
</evidence>
<protein>
    <submittedName>
        <fullName evidence="3">Transmembrane protein</fullName>
    </submittedName>
</protein>
<dbReference type="EMBL" id="UYWY01020312">
    <property type="protein sequence ID" value="VDM41197.1"/>
    <property type="molecule type" value="Genomic_DNA"/>
</dbReference>
<sequence>MYATTSVKSDTYVDNVFLTAWDTASTLAICKRAKQIFCETSMEHGQFVSNSIDVINERTEEEKITASRLCNLAWNVSDDQNSITFNDFGEQTLNKRILLNFTIAVDDPSGLISSATLLLEESVGNITLRNLQRLPLTILTLFAALRDETFIAPFGNSVSYCVLPILIVGIFK</sequence>
<accession>A0A183UN06</accession>
<dbReference type="Proteomes" id="UP000050794">
    <property type="component" value="Unassembled WGS sequence"/>
</dbReference>
<proteinExistence type="predicted"/>
<gene>
    <name evidence="1" type="ORF">TCNE_LOCUS9876</name>
</gene>
<dbReference type="WBParaSite" id="TCNE_0000987601-mRNA-1">
    <property type="protein sequence ID" value="TCNE_0000987601-mRNA-1"/>
    <property type="gene ID" value="TCNE_0000987601"/>
</dbReference>
<reference evidence="3" key="1">
    <citation type="submission" date="2016-06" db="UniProtKB">
        <authorList>
            <consortium name="WormBaseParasite"/>
        </authorList>
    </citation>
    <scope>IDENTIFICATION</scope>
</reference>
<keyword evidence="2" id="KW-1185">Reference proteome</keyword>
<dbReference type="AlphaFoldDB" id="A0A183UN06"/>